<dbReference type="SUPFAM" id="SSF51735">
    <property type="entry name" value="NAD(P)-binding Rossmann-fold domains"/>
    <property type="match status" value="1"/>
</dbReference>
<protein>
    <submittedName>
        <fullName evidence="4">3-oxoacyl-ACP reductase family protein</fullName>
        <ecNumber evidence="4">1.1.1.-</ecNumber>
    </submittedName>
</protein>
<dbReference type="EMBL" id="JBHRYJ010000005">
    <property type="protein sequence ID" value="MFC3677751.1"/>
    <property type="molecule type" value="Genomic_DNA"/>
</dbReference>
<dbReference type="InterPro" id="IPR002347">
    <property type="entry name" value="SDR_fam"/>
</dbReference>
<dbReference type="PRINTS" id="PR00081">
    <property type="entry name" value="GDHRDH"/>
</dbReference>
<dbReference type="PROSITE" id="PS00061">
    <property type="entry name" value="ADH_SHORT"/>
    <property type="match status" value="1"/>
</dbReference>
<proteinExistence type="inferred from homology"/>
<dbReference type="Gene3D" id="3.40.50.720">
    <property type="entry name" value="NAD(P)-binding Rossmann-like Domain"/>
    <property type="match status" value="1"/>
</dbReference>
<name>A0ABV7VLW1_9PROT</name>
<feature type="domain" description="Ketoreductase" evidence="3">
    <location>
        <begin position="7"/>
        <end position="191"/>
    </location>
</feature>
<comment type="caution">
    <text evidence="4">The sequence shown here is derived from an EMBL/GenBank/DDBJ whole genome shotgun (WGS) entry which is preliminary data.</text>
</comment>
<evidence type="ECO:0000313" key="5">
    <source>
        <dbReference type="Proteomes" id="UP001595711"/>
    </source>
</evidence>
<dbReference type="GO" id="GO:0016491">
    <property type="term" value="F:oxidoreductase activity"/>
    <property type="evidence" value="ECO:0007669"/>
    <property type="project" value="UniProtKB-KW"/>
</dbReference>
<evidence type="ECO:0000256" key="2">
    <source>
        <dbReference type="ARBA" id="ARBA00023002"/>
    </source>
</evidence>
<dbReference type="PANTHER" id="PTHR43639:SF1">
    <property type="entry name" value="SHORT-CHAIN DEHYDROGENASE_REDUCTASE FAMILY PROTEIN"/>
    <property type="match status" value="1"/>
</dbReference>
<gene>
    <name evidence="4" type="ORF">ACFOOQ_19520</name>
</gene>
<evidence type="ECO:0000256" key="1">
    <source>
        <dbReference type="ARBA" id="ARBA00006484"/>
    </source>
</evidence>
<dbReference type="RefSeq" id="WP_379729343.1">
    <property type="nucleotide sequence ID" value="NZ_JBHRYJ010000005.1"/>
</dbReference>
<dbReference type="CDD" id="cd05233">
    <property type="entry name" value="SDR_c"/>
    <property type="match status" value="1"/>
</dbReference>
<keyword evidence="2 4" id="KW-0560">Oxidoreductase</keyword>
<dbReference type="PRINTS" id="PR00080">
    <property type="entry name" value="SDRFAMILY"/>
</dbReference>
<comment type="similarity">
    <text evidence="1">Belongs to the short-chain dehydrogenases/reductases (SDR) family.</text>
</comment>
<dbReference type="InterPro" id="IPR057326">
    <property type="entry name" value="KR_dom"/>
</dbReference>
<dbReference type="Proteomes" id="UP001595711">
    <property type="component" value="Unassembled WGS sequence"/>
</dbReference>
<organism evidence="4 5">
    <name type="scientific">Ferrovibrio xuzhouensis</name>
    <dbReference type="NCBI Taxonomy" id="1576914"/>
    <lineage>
        <taxon>Bacteria</taxon>
        <taxon>Pseudomonadati</taxon>
        <taxon>Pseudomonadota</taxon>
        <taxon>Alphaproteobacteria</taxon>
        <taxon>Rhodospirillales</taxon>
        <taxon>Rhodospirillaceae</taxon>
        <taxon>Ferrovibrio</taxon>
    </lineage>
</organism>
<dbReference type="EC" id="1.1.1.-" evidence="4"/>
<sequence length="245" mass="25011">MTMLDKRIAFVTGGSRGIGAAIVRRFAREGASVAFTYASAEAKAAALVAEVESAGGKALAIKADSADAAELKKAIDSAAERFGGIDILVHNAGILLRAVVDVFSMADFDRVVAINLRAVFIGTQAALPYMKTGGRIITIGSAAGARSAFPGSSVYSMTKAAITGLTRGLARDLGPRGITVNVVAPGPIDTDMNDIPGIHELAAPLTALNRMGKDDEVANLVAYVASPEASFTTGAVLAVDGGYLA</sequence>
<dbReference type="Pfam" id="PF13561">
    <property type="entry name" value="adh_short_C2"/>
    <property type="match status" value="1"/>
</dbReference>
<dbReference type="SMART" id="SM00822">
    <property type="entry name" value="PKS_KR"/>
    <property type="match status" value="1"/>
</dbReference>
<accession>A0ABV7VLW1</accession>
<dbReference type="PANTHER" id="PTHR43639">
    <property type="entry name" value="OXIDOREDUCTASE, SHORT-CHAIN DEHYDROGENASE/REDUCTASE FAMILY (AFU_ORTHOLOGUE AFUA_5G02870)"/>
    <property type="match status" value="1"/>
</dbReference>
<dbReference type="InterPro" id="IPR020904">
    <property type="entry name" value="Sc_DH/Rdtase_CS"/>
</dbReference>
<reference evidence="5" key="1">
    <citation type="journal article" date="2019" name="Int. J. Syst. Evol. Microbiol.">
        <title>The Global Catalogue of Microorganisms (GCM) 10K type strain sequencing project: providing services to taxonomists for standard genome sequencing and annotation.</title>
        <authorList>
            <consortium name="The Broad Institute Genomics Platform"/>
            <consortium name="The Broad Institute Genome Sequencing Center for Infectious Disease"/>
            <person name="Wu L."/>
            <person name="Ma J."/>
        </authorList>
    </citation>
    <scope>NUCLEOTIDE SEQUENCE [LARGE SCALE GENOMIC DNA]</scope>
    <source>
        <strain evidence="5">KCTC 42182</strain>
    </source>
</reference>
<evidence type="ECO:0000313" key="4">
    <source>
        <dbReference type="EMBL" id="MFC3677751.1"/>
    </source>
</evidence>
<evidence type="ECO:0000259" key="3">
    <source>
        <dbReference type="SMART" id="SM00822"/>
    </source>
</evidence>
<dbReference type="InterPro" id="IPR036291">
    <property type="entry name" value="NAD(P)-bd_dom_sf"/>
</dbReference>
<keyword evidence="5" id="KW-1185">Reference proteome</keyword>